<feature type="region of interest" description="Disordered" evidence="1">
    <location>
        <begin position="62"/>
        <end position="117"/>
    </location>
</feature>
<proteinExistence type="predicted"/>
<sequence length="373" mass="42047">MQKQRSPYTGGGFNLQQLKATTFNKAESLNGIPFLVQLAHQVQVQQRPHLNSSSAQSLRFLPGKKASHSAHAAYDHGQGEHDLGLRSNSSRSYTSSPNYNGAYEGELPPLPLGQTNKSNLPLGDDCCRMGHVDKNMGHLDKMGGVGHMENMENMENMANRGHMENEGHLENMNGMNNMGHMGYMNHMGHMGHVGHMDSLGRPSGKTYQSDTDSETEYCQHIQNIDVANGQSTRWRRVFDYLKSGMPAQRQERMEAALQRCCENTFFNHVLLVLQLLSILIGGFLMQSLRLGINLTQISFRLWHCKFQLRTFLRQLLWRMANAKGNDAVLFLGVMLISPWLFLISLVGFGISFVFYFKEGVGATLRQLRLQMLN</sequence>
<dbReference type="RefSeq" id="XP_023161072.2">
    <property type="nucleotide sequence ID" value="XM_023305304.2"/>
</dbReference>
<feature type="transmembrane region" description="Helical" evidence="2">
    <location>
        <begin position="265"/>
        <end position="285"/>
    </location>
</feature>
<organism evidence="3 4">
    <name type="scientific">Drosophila hydei</name>
    <name type="common">Fruit fly</name>
    <dbReference type="NCBI Taxonomy" id="7224"/>
    <lineage>
        <taxon>Eukaryota</taxon>
        <taxon>Metazoa</taxon>
        <taxon>Ecdysozoa</taxon>
        <taxon>Arthropoda</taxon>
        <taxon>Hexapoda</taxon>
        <taxon>Insecta</taxon>
        <taxon>Pterygota</taxon>
        <taxon>Neoptera</taxon>
        <taxon>Endopterygota</taxon>
        <taxon>Diptera</taxon>
        <taxon>Brachycera</taxon>
        <taxon>Muscomorpha</taxon>
        <taxon>Ephydroidea</taxon>
        <taxon>Drosophilidae</taxon>
        <taxon>Drosophila</taxon>
    </lineage>
</organism>
<keyword evidence="3" id="KW-1185">Reference proteome</keyword>
<reference evidence="4" key="1">
    <citation type="submission" date="2025-08" db="UniProtKB">
        <authorList>
            <consortium name="RefSeq"/>
        </authorList>
    </citation>
    <scope>IDENTIFICATION</scope>
    <source>
        <strain evidence="4">15085-1641.00</strain>
        <tissue evidence="4">Whole body</tissue>
    </source>
</reference>
<dbReference type="OrthoDB" id="8012606at2759"/>
<evidence type="ECO:0000256" key="1">
    <source>
        <dbReference type="SAM" id="MobiDB-lite"/>
    </source>
</evidence>
<feature type="transmembrane region" description="Helical" evidence="2">
    <location>
        <begin position="328"/>
        <end position="356"/>
    </location>
</feature>
<keyword evidence="2" id="KW-0472">Membrane</keyword>
<dbReference type="KEGG" id="dhe:111592859"/>
<dbReference type="OMA" id="GHMGHMD"/>
<dbReference type="GeneID" id="111592859"/>
<keyword evidence="2" id="KW-0812">Transmembrane</keyword>
<accession>A0A6J1LCZ8</accession>
<keyword evidence="2" id="KW-1133">Transmembrane helix</keyword>
<evidence type="ECO:0000313" key="4">
    <source>
        <dbReference type="RefSeq" id="XP_023161072.2"/>
    </source>
</evidence>
<dbReference type="AlphaFoldDB" id="A0A6J1LCZ8"/>
<gene>
    <name evidence="4" type="primary">LOC111592859</name>
</gene>
<protein>
    <submittedName>
        <fullName evidence="4">Uncharacterized protein LOC111592859</fullName>
    </submittedName>
</protein>
<dbReference type="Proteomes" id="UP000504633">
    <property type="component" value="Unplaced"/>
</dbReference>
<name>A0A6J1LCZ8_DROHY</name>
<feature type="compositionally biased region" description="Basic and acidic residues" evidence="1">
    <location>
        <begin position="73"/>
        <end position="84"/>
    </location>
</feature>
<evidence type="ECO:0000256" key="2">
    <source>
        <dbReference type="SAM" id="Phobius"/>
    </source>
</evidence>
<evidence type="ECO:0000313" key="3">
    <source>
        <dbReference type="Proteomes" id="UP000504633"/>
    </source>
</evidence>
<feature type="compositionally biased region" description="Low complexity" evidence="1">
    <location>
        <begin position="86"/>
        <end position="100"/>
    </location>
</feature>